<dbReference type="SUPFAM" id="SSF53822">
    <property type="entry name" value="Periplasmic binding protein-like I"/>
    <property type="match status" value="1"/>
</dbReference>
<dbReference type="Pfam" id="PF13458">
    <property type="entry name" value="Peripla_BP_6"/>
    <property type="match status" value="1"/>
</dbReference>
<protein>
    <submittedName>
        <fullName evidence="5">ABC transporter permease</fullName>
    </submittedName>
</protein>
<sequence>MKLVWRAAMSALLAATSLTAAAEDGVTDSSIILGETIGVTGIIAGPVKEMIEGAQAYFASINKQGGVHGRKIEVRVMDDKFDPATAAANAETLIKKEHVFALFQNRGTPHTEAILSILAANRVPLIAPSTGAAIFHTPVNHWVFHIRAKYQDEVAKGVEHFATVGLSSIGLLHVDDSFGRDGLEGFNKAMAARKLTPVITTSFDRVKPDYDATAAQIIKANPSALIIVSSAKNTIDVIKAIRRQGGKMQIMTLSNNSSQAFVKDLGAAGVGVVVSQITPAPDLLSTMLGQEFKNAAKANNATVSYAAMEGFVNAKVLVEGLRRAGRNLTRESFIHAMESMQRTDFGGLMVTYGPDDHSGSEFVELTMIGRDGRFVR</sequence>
<dbReference type="InterPro" id="IPR028081">
    <property type="entry name" value="Leu-bd"/>
</dbReference>
<evidence type="ECO:0000256" key="1">
    <source>
        <dbReference type="ARBA" id="ARBA00010062"/>
    </source>
</evidence>
<feature type="domain" description="Leucine-binding protein" evidence="4">
    <location>
        <begin position="39"/>
        <end position="361"/>
    </location>
</feature>
<evidence type="ECO:0000256" key="3">
    <source>
        <dbReference type="SAM" id="SignalP"/>
    </source>
</evidence>
<dbReference type="InterPro" id="IPR028082">
    <property type="entry name" value="Peripla_BP_I"/>
</dbReference>
<evidence type="ECO:0000256" key="2">
    <source>
        <dbReference type="ARBA" id="ARBA00022729"/>
    </source>
</evidence>
<organism evidence="5 6">
    <name type="scientific">Noviherbaspirillum autotrophicum</name>
    <dbReference type="NCBI Taxonomy" id="709839"/>
    <lineage>
        <taxon>Bacteria</taxon>
        <taxon>Pseudomonadati</taxon>
        <taxon>Pseudomonadota</taxon>
        <taxon>Betaproteobacteria</taxon>
        <taxon>Burkholderiales</taxon>
        <taxon>Oxalobacteraceae</taxon>
        <taxon>Noviherbaspirillum</taxon>
    </lineage>
</organism>
<comment type="caution">
    <text evidence="5">The sequence shown here is derived from an EMBL/GenBank/DDBJ whole genome shotgun (WGS) entry which is preliminary data.</text>
</comment>
<feature type="chain" id="PRO_5002158844" evidence="3">
    <location>
        <begin position="23"/>
        <end position="376"/>
    </location>
</feature>
<name>A0A0C2BY48_9BURK</name>
<accession>A0A0C2BY48</accession>
<dbReference type="RefSeq" id="WP_040041572.1">
    <property type="nucleotide sequence ID" value="NZ_JWJG01000028.1"/>
</dbReference>
<dbReference type="AlphaFoldDB" id="A0A0C2BY48"/>
<evidence type="ECO:0000259" key="4">
    <source>
        <dbReference type="Pfam" id="PF13458"/>
    </source>
</evidence>
<dbReference type="Proteomes" id="UP000031572">
    <property type="component" value="Unassembled WGS sequence"/>
</dbReference>
<dbReference type="Gene3D" id="3.40.50.2300">
    <property type="match status" value="2"/>
</dbReference>
<dbReference type="PANTHER" id="PTHR47235:SF1">
    <property type="entry name" value="BLR6548 PROTEIN"/>
    <property type="match status" value="1"/>
</dbReference>
<feature type="signal peptide" evidence="3">
    <location>
        <begin position="1"/>
        <end position="22"/>
    </location>
</feature>
<dbReference type="STRING" id="709839.TSA66_22330"/>
<dbReference type="OrthoDB" id="9777352at2"/>
<reference evidence="5 6" key="1">
    <citation type="submission" date="2014-12" db="EMBL/GenBank/DDBJ databases">
        <title>Denitrispirillum autotrophicum gen. nov., sp. nov., Denitrifying, Facultatively Autotrophic Bacteria Isolated from Rice Paddy Soil.</title>
        <authorList>
            <person name="Ishii S."/>
            <person name="Ashida N."/>
            <person name="Ohno H."/>
            <person name="Otsuka S."/>
            <person name="Yokota A."/>
            <person name="Senoo K."/>
        </authorList>
    </citation>
    <scope>NUCLEOTIDE SEQUENCE [LARGE SCALE GENOMIC DNA]</scope>
    <source>
        <strain evidence="5 6">TSA66</strain>
    </source>
</reference>
<comment type="similarity">
    <text evidence="1">Belongs to the leucine-binding protein family.</text>
</comment>
<dbReference type="PANTHER" id="PTHR47235">
    <property type="entry name" value="BLR6548 PROTEIN"/>
    <property type="match status" value="1"/>
</dbReference>
<keyword evidence="6" id="KW-1185">Reference proteome</keyword>
<proteinExistence type="inferred from homology"/>
<evidence type="ECO:0000313" key="5">
    <source>
        <dbReference type="EMBL" id="KIF82941.1"/>
    </source>
</evidence>
<evidence type="ECO:0000313" key="6">
    <source>
        <dbReference type="Proteomes" id="UP000031572"/>
    </source>
</evidence>
<dbReference type="EMBL" id="JWJG01000028">
    <property type="protein sequence ID" value="KIF82941.1"/>
    <property type="molecule type" value="Genomic_DNA"/>
</dbReference>
<dbReference type="CDD" id="cd06326">
    <property type="entry name" value="PBP1_ABC_ligand_binding-like"/>
    <property type="match status" value="1"/>
</dbReference>
<gene>
    <name evidence="5" type="ORF">TSA66_22330</name>
</gene>
<keyword evidence="2 3" id="KW-0732">Signal</keyword>